<feature type="domain" description="Aminoglycoside phosphotransferase" evidence="1">
    <location>
        <begin position="15"/>
        <end position="207"/>
    </location>
</feature>
<evidence type="ECO:0000313" key="2">
    <source>
        <dbReference type="EMBL" id="HIQ80476.1"/>
    </source>
</evidence>
<dbReference type="InterPro" id="IPR002575">
    <property type="entry name" value="Aminoglycoside_PTrfase"/>
</dbReference>
<proteinExistence type="predicted"/>
<dbReference type="Gene3D" id="3.90.1200.10">
    <property type="match status" value="1"/>
</dbReference>
<reference evidence="2" key="2">
    <citation type="journal article" date="2021" name="PeerJ">
        <title>Extensive microbial diversity within the chicken gut microbiome revealed by metagenomics and culture.</title>
        <authorList>
            <person name="Gilroy R."/>
            <person name="Ravi A."/>
            <person name="Getino M."/>
            <person name="Pursley I."/>
            <person name="Horton D.L."/>
            <person name="Alikhan N.F."/>
            <person name="Baker D."/>
            <person name="Gharbi K."/>
            <person name="Hall N."/>
            <person name="Watson M."/>
            <person name="Adriaenssens E.M."/>
            <person name="Foster-Nyarko E."/>
            <person name="Jarju S."/>
            <person name="Secka A."/>
            <person name="Antonio M."/>
            <person name="Oren A."/>
            <person name="Chaudhuri R.R."/>
            <person name="La Ragione R."/>
            <person name="Hildebrand F."/>
            <person name="Pallen M.J."/>
        </authorList>
    </citation>
    <scope>NUCLEOTIDE SEQUENCE</scope>
    <source>
        <strain evidence="2">ChiSjej1B19-3389</strain>
    </source>
</reference>
<evidence type="ECO:0000313" key="3">
    <source>
        <dbReference type="Proteomes" id="UP000886787"/>
    </source>
</evidence>
<protein>
    <submittedName>
        <fullName evidence="2">Phosphotransferase</fullName>
    </submittedName>
</protein>
<dbReference type="SUPFAM" id="SSF56112">
    <property type="entry name" value="Protein kinase-like (PK-like)"/>
    <property type="match status" value="1"/>
</dbReference>
<dbReference type="InterPro" id="IPR051678">
    <property type="entry name" value="AGP_Transferase"/>
</dbReference>
<dbReference type="Pfam" id="PF01636">
    <property type="entry name" value="APH"/>
    <property type="match status" value="1"/>
</dbReference>
<accession>A0A9D0ZJC6</accession>
<comment type="caution">
    <text evidence="2">The sequence shown here is derived from an EMBL/GenBank/DDBJ whole genome shotgun (WGS) entry which is preliminary data.</text>
</comment>
<gene>
    <name evidence="2" type="ORF">IAD32_04235</name>
</gene>
<reference evidence="2" key="1">
    <citation type="submission" date="2020-10" db="EMBL/GenBank/DDBJ databases">
        <authorList>
            <person name="Gilroy R."/>
        </authorList>
    </citation>
    <scope>NUCLEOTIDE SEQUENCE</scope>
    <source>
        <strain evidence="2">ChiSjej1B19-3389</strain>
    </source>
</reference>
<dbReference type="Proteomes" id="UP000886787">
    <property type="component" value="Unassembled WGS sequence"/>
</dbReference>
<organism evidence="2 3">
    <name type="scientific">Candidatus Scatavimonas merdigallinarum</name>
    <dbReference type="NCBI Taxonomy" id="2840914"/>
    <lineage>
        <taxon>Bacteria</taxon>
        <taxon>Bacillati</taxon>
        <taxon>Bacillota</taxon>
        <taxon>Clostridia</taxon>
        <taxon>Eubacteriales</taxon>
        <taxon>Oscillospiraceae</taxon>
        <taxon>Oscillospiraceae incertae sedis</taxon>
        <taxon>Candidatus Scatavimonas</taxon>
    </lineage>
</organism>
<dbReference type="PANTHER" id="PTHR21310">
    <property type="entry name" value="AMINOGLYCOSIDE PHOSPHOTRANSFERASE-RELATED-RELATED"/>
    <property type="match status" value="1"/>
</dbReference>
<name>A0A9D0ZJC6_9FIRM</name>
<dbReference type="EMBL" id="DVFW01000024">
    <property type="protein sequence ID" value="HIQ80476.1"/>
    <property type="molecule type" value="Genomic_DNA"/>
</dbReference>
<evidence type="ECO:0000259" key="1">
    <source>
        <dbReference type="Pfam" id="PF01636"/>
    </source>
</evidence>
<dbReference type="InterPro" id="IPR011009">
    <property type="entry name" value="Kinase-like_dom_sf"/>
</dbReference>
<sequence>MNFEKILAERKDKVIYKDGDNVVKVFSEKYPKSDVLNEALNHARVEETGLAIPEIRAVSILDGKWAITLQYIEGKTLQQIMDEDPDNIEKYMSDFVDLQLQVHSMRAPLLNKQKDKMNRKISSLRDTVSATIRYELHTRVESMPKHAKVCHGDFNPSNIIINNSGKAYIIDWSHATQGNASADAARTYLLFSLKQPELAEMYMNLFCEKSNTAKQYVQQWLPIVAATQMVKGVEEEKELLSKWINVVDYE</sequence>
<dbReference type="AlphaFoldDB" id="A0A9D0ZJC6"/>